<feature type="transmembrane region" description="Helical" evidence="7">
    <location>
        <begin position="653"/>
        <end position="674"/>
    </location>
</feature>
<dbReference type="Pfam" id="PF03619">
    <property type="entry name" value="Solute_trans_a"/>
    <property type="match status" value="1"/>
</dbReference>
<feature type="transmembrane region" description="Helical" evidence="7">
    <location>
        <begin position="792"/>
        <end position="812"/>
    </location>
</feature>
<dbReference type="Gene3D" id="3.30.420.10">
    <property type="entry name" value="Ribonuclease H-like superfamily/Ribonuclease H"/>
    <property type="match status" value="2"/>
</dbReference>
<dbReference type="GO" id="GO:0000175">
    <property type="term" value="F:3'-5'-RNA exonuclease activity"/>
    <property type="evidence" value="ECO:0007669"/>
    <property type="project" value="TreeGrafter"/>
</dbReference>
<keyword evidence="3 7" id="KW-0812">Transmembrane</keyword>
<evidence type="ECO:0000256" key="4">
    <source>
        <dbReference type="ARBA" id="ARBA00022989"/>
    </source>
</evidence>
<dbReference type="PANTHER" id="PTHR15092:SF22">
    <property type="entry name" value="POLY(A)-SPECIFIC RIBONUCLEASE PNLDC1"/>
    <property type="match status" value="1"/>
</dbReference>
<reference evidence="8 9" key="1">
    <citation type="submission" date="2017-03" db="EMBL/GenBank/DDBJ databases">
        <title>Genomes of endolithic fungi from Antarctica.</title>
        <authorList>
            <person name="Coleine C."/>
            <person name="Masonjones S."/>
            <person name="Stajich J.E."/>
        </authorList>
    </citation>
    <scope>NUCLEOTIDE SEQUENCE [LARGE SCALE GENOMIC DNA]</scope>
    <source>
        <strain evidence="8 9">CCFEE 5184</strain>
    </source>
</reference>
<dbReference type="GO" id="GO:0005634">
    <property type="term" value="C:nucleus"/>
    <property type="evidence" value="ECO:0007669"/>
    <property type="project" value="TreeGrafter"/>
</dbReference>
<dbReference type="GO" id="GO:1990431">
    <property type="term" value="P:priRNA 3'-end processing"/>
    <property type="evidence" value="ECO:0007669"/>
    <property type="project" value="TreeGrafter"/>
</dbReference>
<evidence type="ECO:0000256" key="1">
    <source>
        <dbReference type="ARBA" id="ARBA00004141"/>
    </source>
</evidence>
<feature type="region of interest" description="Disordered" evidence="6">
    <location>
        <begin position="937"/>
        <end position="1013"/>
    </location>
</feature>
<keyword evidence="5 7" id="KW-0472">Membrane</keyword>
<evidence type="ECO:0000256" key="5">
    <source>
        <dbReference type="ARBA" id="ARBA00023136"/>
    </source>
</evidence>
<dbReference type="Proteomes" id="UP000309340">
    <property type="component" value="Unassembled WGS sequence"/>
</dbReference>
<evidence type="ECO:0000256" key="3">
    <source>
        <dbReference type="ARBA" id="ARBA00022692"/>
    </source>
</evidence>
<feature type="transmembrane region" description="Helical" evidence="7">
    <location>
        <begin position="832"/>
        <end position="852"/>
    </location>
</feature>
<dbReference type="GO" id="GO:0003723">
    <property type="term" value="F:RNA binding"/>
    <property type="evidence" value="ECO:0007669"/>
    <property type="project" value="TreeGrafter"/>
</dbReference>
<keyword evidence="9" id="KW-1185">Reference proteome</keyword>
<dbReference type="InterPro" id="IPR006941">
    <property type="entry name" value="RNase_CAF1"/>
</dbReference>
<organism evidence="8 9">
    <name type="scientific">Friedmanniomyces simplex</name>
    <dbReference type="NCBI Taxonomy" id="329884"/>
    <lineage>
        <taxon>Eukaryota</taxon>
        <taxon>Fungi</taxon>
        <taxon>Dikarya</taxon>
        <taxon>Ascomycota</taxon>
        <taxon>Pezizomycotina</taxon>
        <taxon>Dothideomycetes</taxon>
        <taxon>Dothideomycetidae</taxon>
        <taxon>Mycosphaerellales</taxon>
        <taxon>Teratosphaeriaceae</taxon>
        <taxon>Friedmanniomyces</taxon>
    </lineage>
</organism>
<dbReference type="PANTHER" id="PTHR15092">
    <property type="entry name" value="POLY A -SPECIFIC RIBONUCLEASE/TARGET OF EGR1, MEMBER 1"/>
    <property type="match status" value="1"/>
</dbReference>
<sequence>MDVDKVSFYPLLLDILTDISEAHFVAIDLELSGVITKGLNNSTGKPSLQRRYQETKEAAERYQILQFGLTCVQQDVATQKYILKPYNFDLSPIIAERGLDIERIFSFQSGAVEFLLKSGFDLGRPFYRGVPYLSRSEAKEARDKHAKRQDKSALADIQIKPTETESLAFLERVRSEITGWLTSPTAAATNYVNIAPVGAETFKDSDASEELSRFEKRLVHQLVRAEYPELVSVSKRGFIQVIRYDKEREDKITADRKREMNERVNRQKGFRWVIEALLGSDLTRLDLRECARDPFTGEQVFADIDEYRSQFHRAHELMRGNPRVLVGHNCFLDFIYIYRAFIGTLPDTVEEYQQKLHTLWPTIVDTKYMSTHNCGDISPVSSLEQIAAQLDGQREPAIEVAPEHKKYAEVEAFHEAGYDSFLTAQIAVRLSSKLEKEGAYVEVNGNGASSAGNVVNHRPAMPKSNGWNLTSPATTRITNGEHAGEAASPDISNLGINNHGAQPEEAFTPSVPGAKWKRHGDPSVPATCAADDPFSYDPKNLTHRYRPEIQGHVDGGMPRFDTDFWRVYGNKLRVFGTEESVCVLSAGEVEEDGDSGGVGQGITVLSTLYLNWRHLHRYSVPQEQRQILRIINLPAAYAIFNFLALCFPMDYQFIAPIAGIYEAFSVAALFLLGLEYVCPDGTDREIYFNNLPGRDKKGNPAPGGSLQWFQRTFSGVLQYPLTKLAFTIIQIVTQYFRVYCENSFSPKYAHIWLTLADFLFIGGALGATIKFFQRMGTKENAIDRSHGARAKIWTFVGMLIFQMLQDIVFGILNGKLFSPTKHITYNDINFGIPALLTSIESVIFSLIFHWSFSSGEYHEGHRLNRLGGVAQRTSTFTAVLDALNPSDIITGTTTAIGLLFMRVQSRYGARSAPQREKLMENGVGMEPLSYRNNRMRGYSGGSEFNEQSPPLEGQYDGGHYEPAMPRLARDPSPAGRARSQLRPSMGGQEYQPLTRSRDPSPSGMGAQYPRPMV</sequence>
<dbReference type="GO" id="GO:0000289">
    <property type="term" value="P:nuclear-transcribed mRNA poly(A) tail shortening"/>
    <property type="evidence" value="ECO:0007669"/>
    <property type="project" value="TreeGrafter"/>
</dbReference>
<dbReference type="InterPro" id="IPR012337">
    <property type="entry name" value="RNaseH-like_sf"/>
</dbReference>
<evidence type="ECO:0000256" key="6">
    <source>
        <dbReference type="SAM" id="MobiDB-lite"/>
    </source>
</evidence>
<evidence type="ECO:0000256" key="2">
    <source>
        <dbReference type="ARBA" id="ARBA00008372"/>
    </source>
</evidence>
<comment type="caution">
    <text evidence="8">The sequence shown here is derived from an EMBL/GenBank/DDBJ whole genome shotgun (WGS) entry which is preliminary data.</text>
</comment>
<dbReference type="InterPro" id="IPR005178">
    <property type="entry name" value="Ostalpha/TMEM184C"/>
</dbReference>
<evidence type="ECO:0000313" key="9">
    <source>
        <dbReference type="Proteomes" id="UP000309340"/>
    </source>
</evidence>
<dbReference type="SMART" id="SM01417">
    <property type="entry name" value="Solute_trans_a"/>
    <property type="match status" value="1"/>
</dbReference>
<keyword evidence="4 7" id="KW-1133">Transmembrane helix</keyword>
<dbReference type="GO" id="GO:1990432">
    <property type="term" value="P:siRNA 3'-end processing"/>
    <property type="evidence" value="ECO:0007669"/>
    <property type="project" value="TreeGrafter"/>
</dbReference>
<dbReference type="InterPro" id="IPR036397">
    <property type="entry name" value="RNaseH_sf"/>
</dbReference>
<proteinExistence type="inferred from homology"/>
<feature type="transmembrane region" description="Helical" evidence="7">
    <location>
        <begin position="751"/>
        <end position="772"/>
    </location>
</feature>
<dbReference type="GO" id="GO:0016020">
    <property type="term" value="C:membrane"/>
    <property type="evidence" value="ECO:0007669"/>
    <property type="project" value="UniProtKB-SubCell"/>
</dbReference>
<dbReference type="Pfam" id="PF04857">
    <property type="entry name" value="CAF1"/>
    <property type="match status" value="1"/>
</dbReference>
<dbReference type="SUPFAM" id="SSF53098">
    <property type="entry name" value="Ribonuclease H-like"/>
    <property type="match status" value="1"/>
</dbReference>
<dbReference type="AlphaFoldDB" id="A0A4V5NKN9"/>
<evidence type="ECO:0000256" key="7">
    <source>
        <dbReference type="SAM" id="Phobius"/>
    </source>
</evidence>
<dbReference type="EMBL" id="NAJQ01000029">
    <property type="protein sequence ID" value="TKA82659.1"/>
    <property type="molecule type" value="Genomic_DNA"/>
</dbReference>
<accession>A0A4V5NKN9</accession>
<gene>
    <name evidence="8" type="ORF">B0A55_00764</name>
</gene>
<dbReference type="InterPro" id="IPR051181">
    <property type="entry name" value="CAF1_poly(A)_ribonucleases"/>
</dbReference>
<protein>
    <submittedName>
        <fullName evidence="8">Uncharacterized protein</fullName>
    </submittedName>
</protein>
<dbReference type="STRING" id="329884.A0A4V5NKN9"/>
<comment type="subcellular location">
    <subcellularLocation>
        <location evidence="1">Membrane</location>
        <topology evidence="1">Multi-pass membrane protein</topology>
    </subcellularLocation>
</comment>
<comment type="similarity">
    <text evidence="2">Belongs to the CAF1 family.</text>
</comment>
<dbReference type="OrthoDB" id="1432093at2759"/>
<evidence type="ECO:0000313" key="8">
    <source>
        <dbReference type="EMBL" id="TKA82659.1"/>
    </source>
</evidence>
<name>A0A4V5NKN9_9PEZI</name>